<feature type="domain" description="GST C-terminal" evidence="2">
    <location>
        <begin position="552"/>
        <end position="686"/>
    </location>
</feature>
<accession>A0A388KBF1</accession>
<evidence type="ECO:0000313" key="4">
    <source>
        <dbReference type="Proteomes" id="UP000265515"/>
    </source>
</evidence>
<dbReference type="GO" id="GO:0005737">
    <property type="term" value="C:cytoplasm"/>
    <property type="evidence" value="ECO:0007669"/>
    <property type="project" value="TreeGrafter"/>
</dbReference>
<dbReference type="CDD" id="cd03190">
    <property type="entry name" value="GST_C_Omega_like"/>
    <property type="match status" value="1"/>
</dbReference>
<dbReference type="OrthoDB" id="2309723at2759"/>
<evidence type="ECO:0000256" key="1">
    <source>
        <dbReference type="SAM" id="MobiDB-lite"/>
    </source>
</evidence>
<dbReference type="InterPro" id="IPR016639">
    <property type="entry name" value="GST_Omega/GSH"/>
</dbReference>
<feature type="compositionally biased region" description="Low complexity" evidence="1">
    <location>
        <begin position="226"/>
        <end position="244"/>
    </location>
</feature>
<gene>
    <name evidence="3" type="ORF">CBR_g495</name>
</gene>
<evidence type="ECO:0000259" key="2">
    <source>
        <dbReference type="PROSITE" id="PS50405"/>
    </source>
</evidence>
<feature type="region of interest" description="Disordered" evidence="1">
    <location>
        <begin position="377"/>
        <end position="437"/>
    </location>
</feature>
<feature type="region of interest" description="Disordered" evidence="1">
    <location>
        <begin position="135"/>
        <end position="250"/>
    </location>
</feature>
<feature type="compositionally biased region" description="Basic residues" evidence="1">
    <location>
        <begin position="179"/>
        <end position="189"/>
    </location>
</feature>
<evidence type="ECO:0000313" key="3">
    <source>
        <dbReference type="EMBL" id="GBG67359.1"/>
    </source>
</evidence>
<dbReference type="Pfam" id="PF13410">
    <property type="entry name" value="GST_C_2"/>
    <property type="match status" value="1"/>
</dbReference>
<proteinExistence type="predicted"/>
<dbReference type="STRING" id="69332.A0A388KBF1"/>
<sequence length="717" mass="77367">MADAIQVRLLGTEGTTALTVRGLTTFHEREWGTSSSSRTFTGRRALGLPSTLSSSLFFTISPSSSLSPSSLLTSLSRSSSSSSSSFLSPLRLWRLRACRRRLHHQHTSNYGHAWVVSTPPPYTWSDPGLCRLPDDVSRSQTSSHPATSALSSSLSPSLSGACQSGVQWGERREWCGGGRRSRQRQRRQPRASSGDGDNGNSSSLGNMERPISIPTPPSSVPPPAPSSDMSSSSRLSSSDESTSAKPDPDRATTMAAMVSDVAAKVGRALWGRGLPPSLMVDAASATWATAWRVMMSQLAPSKPDGSYSRPDYVFRSRIKRGTRFEPEAGRYHLYAALTCPWAHRVLIVRAIKGLEEAIPVSILTPGPGGLWAFQSSVPGPQTPGTLRLNPEPGPITGPNLHVKTPPHANPGSNPNLAVPPGSTKASDLSLSPSGGPGFAAELTTSSAMAAAAAAAAAAGGGPGPDPGPDHALSGGAGGAQRIVPSVDRINGCKRLIDVYRLRKGGFSGRATVPMLWDCREFDVVNNESSEIIEILNDEFNEWARAPDRDLNPVHLRKEMSQWNDLIYENVNNGVYKCGFATSQRAYEAAVDTLFSTLDRLDGHLATNRYLCGDHLTLADVRLFTTLIRFDSVYSIIFKCTRQRITDYENLSEYVRDIYQIPGVASTCNVPLVQLEYFSQLFPLNPGGIVPVMPRRSEEAWLSMPHSRLSLVKDMTVP</sequence>
<dbReference type="PANTHER" id="PTHR32419:SF31">
    <property type="entry name" value="OS02G0814800 PROTEIN"/>
    <property type="match status" value="1"/>
</dbReference>
<feature type="compositionally biased region" description="Pro residues" evidence="1">
    <location>
        <begin position="213"/>
        <end position="225"/>
    </location>
</feature>
<name>A0A388KBF1_CHABU</name>
<reference evidence="3 4" key="1">
    <citation type="journal article" date="2018" name="Cell">
        <title>The Chara Genome: Secondary Complexity and Implications for Plant Terrestrialization.</title>
        <authorList>
            <person name="Nishiyama T."/>
            <person name="Sakayama H."/>
            <person name="Vries J.D."/>
            <person name="Buschmann H."/>
            <person name="Saint-Marcoux D."/>
            <person name="Ullrich K.K."/>
            <person name="Haas F.B."/>
            <person name="Vanderstraeten L."/>
            <person name="Becker D."/>
            <person name="Lang D."/>
            <person name="Vosolsobe S."/>
            <person name="Rombauts S."/>
            <person name="Wilhelmsson P.K.I."/>
            <person name="Janitza P."/>
            <person name="Kern R."/>
            <person name="Heyl A."/>
            <person name="Rumpler F."/>
            <person name="Villalobos L.I.A.C."/>
            <person name="Clay J.M."/>
            <person name="Skokan R."/>
            <person name="Toyoda A."/>
            <person name="Suzuki Y."/>
            <person name="Kagoshima H."/>
            <person name="Schijlen E."/>
            <person name="Tajeshwar N."/>
            <person name="Catarino B."/>
            <person name="Hetherington A.J."/>
            <person name="Saltykova A."/>
            <person name="Bonnot C."/>
            <person name="Breuninger H."/>
            <person name="Symeonidi A."/>
            <person name="Radhakrishnan G.V."/>
            <person name="Van Nieuwerburgh F."/>
            <person name="Deforce D."/>
            <person name="Chang C."/>
            <person name="Karol K.G."/>
            <person name="Hedrich R."/>
            <person name="Ulvskov P."/>
            <person name="Glockner G."/>
            <person name="Delwiche C.F."/>
            <person name="Petrasek J."/>
            <person name="Van de Peer Y."/>
            <person name="Friml J."/>
            <person name="Beilby M."/>
            <person name="Dolan L."/>
            <person name="Kohara Y."/>
            <person name="Sugano S."/>
            <person name="Fujiyama A."/>
            <person name="Delaux P.-M."/>
            <person name="Quint M."/>
            <person name="TheiBen G."/>
            <person name="Hagemann M."/>
            <person name="Harholt J."/>
            <person name="Dunand C."/>
            <person name="Zachgo S."/>
            <person name="Langdale J."/>
            <person name="Maumus F."/>
            <person name="Straeten D.V.D."/>
            <person name="Gould S.B."/>
            <person name="Rensing S.A."/>
        </authorList>
    </citation>
    <scope>NUCLEOTIDE SEQUENCE [LARGE SCALE GENOMIC DNA]</scope>
    <source>
        <strain evidence="3 4">S276</strain>
    </source>
</reference>
<dbReference type="InterPro" id="IPR047047">
    <property type="entry name" value="GST_Omega-like_C"/>
</dbReference>
<feature type="region of interest" description="Disordered" evidence="1">
    <location>
        <begin position="457"/>
        <end position="479"/>
    </location>
</feature>
<dbReference type="Gramene" id="GBG67359">
    <property type="protein sequence ID" value="GBG67359"/>
    <property type="gene ID" value="CBR_g495"/>
</dbReference>
<dbReference type="InterPro" id="IPR036249">
    <property type="entry name" value="Thioredoxin-like_sf"/>
</dbReference>
<dbReference type="Gene3D" id="3.40.30.10">
    <property type="entry name" value="Glutaredoxin"/>
    <property type="match status" value="2"/>
</dbReference>
<dbReference type="Gene3D" id="1.20.1050.10">
    <property type="match status" value="1"/>
</dbReference>
<dbReference type="InterPro" id="IPR010987">
    <property type="entry name" value="Glutathione-S-Trfase_C-like"/>
</dbReference>
<organism evidence="3 4">
    <name type="scientific">Chara braunii</name>
    <name type="common">Braun's stonewort</name>
    <dbReference type="NCBI Taxonomy" id="69332"/>
    <lineage>
        <taxon>Eukaryota</taxon>
        <taxon>Viridiplantae</taxon>
        <taxon>Streptophyta</taxon>
        <taxon>Charophyceae</taxon>
        <taxon>Charales</taxon>
        <taxon>Characeae</taxon>
        <taxon>Chara</taxon>
    </lineage>
</organism>
<dbReference type="AlphaFoldDB" id="A0A388KBF1"/>
<dbReference type="InterPro" id="IPR036282">
    <property type="entry name" value="Glutathione-S-Trfase_C_sf"/>
</dbReference>
<feature type="compositionally biased region" description="Low complexity" evidence="1">
    <location>
        <begin position="141"/>
        <end position="159"/>
    </location>
</feature>
<dbReference type="OMA" id="KIETWNQ"/>
<dbReference type="EMBL" id="BFEA01000087">
    <property type="protein sequence ID" value="GBG67359.1"/>
    <property type="molecule type" value="Genomic_DNA"/>
</dbReference>
<dbReference type="SUPFAM" id="SSF52833">
    <property type="entry name" value="Thioredoxin-like"/>
    <property type="match status" value="1"/>
</dbReference>
<comment type="caution">
    <text evidence="3">The sequence shown here is derived from an EMBL/GenBank/DDBJ whole genome shotgun (WGS) entry which is preliminary data.</text>
</comment>
<dbReference type="PANTHER" id="PTHR32419">
    <property type="entry name" value="GLUTATHIONYL-HYDROQUINONE REDUCTASE"/>
    <property type="match status" value="1"/>
</dbReference>
<dbReference type="Proteomes" id="UP000265515">
    <property type="component" value="Unassembled WGS sequence"/>
</dbReference>
<dbReference type="PROSITE" id="PS50405">
    <property type="entry name" value="GST_CTER"/>
    <property type="match status" value="1"/>
</dbReference>
<keyword evidence="4" id="KW-1185">Reference proteome</keyword>
<dbReference type="SUPFAM" id="SSF47616">
    <property type="entry name" value="GST C-terminal domain-like"/>
    <property type="match status" value="1"/>
</dbReference>
<feature type="compositionally biased region" description="Low complexity" evidence="1">
    <location>
        <begin position="190"/>
        <end position="212"/>
    </location>
</feature>
<dbReference type="GO" id="GO:0004364">
    <property type="term" value="F:glutathione transferase activity"/>
    <property type="evidence" value="ECO:0007669"/>
    <property type="project" value="InterPro"/>
</dbReference>
<protein>
    <recommendedName>
        <fullName evidence="2">GST C-terminal domain-containing protein</fullName>
    </recommendedName>
</protein>